<feature type="region of interest" description="Disordered" evidence="1">
    <location>
        <begin position="1"/>
        <end position="44"/>
    </location>
</feature>
<dbReference type="Proteomes" id="UP000632222">
    <property type="component" value="Unassembled WGS sequence"/>
</dbReference>
<proteinExistence type="predicted"/>
<protein>
    <submittedName>
        <fullName evidence="2">Uncharacterized protein</fullName>
    </submittedName>
</protein>
<gene>
    <name evidence="2" type="ORF">GCM10008938_48360</name>
</gene>
<accession>A0ABQ2DGL0</accession>
<comment type="caution">
    <text evidence="2">The sequence shown here is derived from an EMBL/GenBank/DDBJ whole genome shotgun (WGS) entry which is preliminary data.</text>
</comment>
<dbReference type="EMBL" id="BMOD01000036">
    <property type="protein sequence ID" value="GGJ56541.1"/>
    <property type="molecule type" value="Genomic_DNA"/>
</dbReference>
<evidence type="ECO:0000256" key="1">
    <source>
        <dbReference type="SAM" id="MobiDB-lite"/>
    </source>
</evidence>
<sequence>MDERDLNVQLPAEDAPAPDLDDFQAQANPNPAPEDKEEKPPLEIKPLSNDELLKRIAQFSSMGLHDSVKKAYQKDLMENEILHLALDMIGLNEVLAKTAGAAGGMVSGVPDWVRLVGGLGVLGYFIASTRRQYATPYQKTAENPAPDGGSSNGVDLDQLALGHASNFPSR</sequence>
<evidence type="ECO:0000313" key="3">
    <source>
        <dbReference type="Proteomes" id="UP000632222"/>
    </source>
</evidence>
<reference evidence="3" key="1">
    <citation type="journal article" date="2019" name="Int. J. Syst. Evol. Microbiol.">
        <title>The Global Catalogue of Microorganisms (GCM) 10K type strain sequencing project: providing services to taxonomists for standard genome sequencing and annotation.</title>
        <authorList>
            <consortium name="The Broad Institute Genomics Platform"/>
            <consortium name="The Broad Institute Genome Sequencing Center for Infectious Disease"/>
            <person name="Wu L."/>
            <person name="Ma J."/>
        </authorList>
    </citation>
    <scope>NUCLEOTIDE SEQUENCE [LARGE SCALE GENOMIC DNA]</scope>
    <source>
        <strain evidence="3">JCM 14370</strain>
    </source>
</reference>
<name>A0ABQ2DGL0_9DEIO</name>
<organism evidence="2 3">
    <name type="scientific">Deinococcus roseus</name>
    <dbReference type="NCBI Taxonomy" id="392414"/>
    <lineage>
        <taxon>Bacteria</taxon>
        <taxon>Thermotogati</taxon>
        <taxon>Deinococcota</taxon>
        <taxon>Deinococci</taxon>
        <taxon>Deinococcales</taxon>
        <taxon>Deinococcaceae</taxon>
        <taxon>Deinococcus</taxon>
    </lineage>
</organism>
<feature type="compositionally biased region" description="Basic and acidic residues" evidence="1">
    <location>
        <begin position="33"/>
        <end position="42"/>
    </location>
</feature>
<dbReference type="RefSeq" id="WP_189008378.1">
    <property type="nucleotide sequence ID" value="NZ_BMOD01000036.1"/>
</dbReference>
<keyword evidence="3" id="KW-1185">Reference proteome</keyword>
<evidence type="ECO:0000313" key="2">
    <source>
        <dbReference type="EMBL" id="GGJ56541.1"/>
    </source>
</evidence>